<dbReference type="EMBL" id="CAJNAS010000002">
    <property type="protein sequence ID" value="CAE6866638.1"/>
    <property type="molecule type" value="Genomic_DNA"/>
</dbReference>
<dbReference type="AlphaFoldDB" id="A0A9N8MSQ4"/>
<dbReference type="EC" id="2.5.1.55" evidence="5"/>
<dbReference type="PANTHER" id="PTHR21057">
    <property type="entry name" value="PHOSPHO-2-DEHYDRO-3-DEOXYHEPTONATE ALDOLASE"/>
    <property type="match status" value="1"/>
</dbReference>
<dbReference type="InterPro" id="IPR006269">
    <property type="entry name" value="KDO8P_synthase"/>
</dbReference>
<comment type="pathway">
    <text evidence="2">Bacterial outer membrane biogenesis; lipopolysaccharide biosynthesis.</text>
</comment>
<dbReference type="InterPro" id="IPR013785">
    <property type="entry name" value="Aldolase_TIM"/>
</dbReference>
<dbReference type="GO" id="GO:0005737">
    <property type="term" value="C:cytoplasm"/>
    <property type="evidence" value="ECO:0007669"/>
    <property type="project" value="UniProtKB-SubCell"/>
</dbReference>
<dbReference type="Pfam" id="PF00793">
    <property type="entry name" value="DAHP_synth_1"/>
    <property type="match status" value="1"/>
</dbReference>
<comment type="similarity">
    <text evidence="4">Belongs to the KdsA family.</text>
</comment>
<dbReference type="GO" id="GO:0008676">
    <property type="term" value="F:3-deoxy-8-phosphooctulonate synthase activity"/>
    <property type="evidence" value="ECO:0007669"/>
    <property type="project" value="UniProtKB-EC"/>
</dbReference>
<evidence type="ECO:0000313" key="11">
    <source>
        <dbReference type="Proteomes" id="UP000675121"/>
    </source>
</evidence>
<dbReference type="NCBIfam" id="NF009109">
    <property type="entry name" value="PRK12457.1"/>
    <property type="match status" value="1"/>
</dbReference>
<dbReference type="Gene3D" id="3.20.20.70">
    <property type="entry name" value="Aldolase class I"/>
    <property type="match status" value="1"/>
</dbReference>
<sequence length="281" mass="30909">MEIRIRNDIVVGDDLPFVLFGGINVLEDLDSTLHACSVYVETTRKLDIPLVFKASFDKANRSSINSYRGVGLEAGMRIFEALKKEFNVALITDVHEVEQSRIVSEYIDVLQIPAFLARQTDLIVAIAKAGKPINIKKPQFMSPVQVKHIAHKCREAGNDQVMICERGASFGYDNLVVDMLGFRQMAEATGGCPTIFDVTHSLQCRESSGEASGGRRRQILDLARAGMAVGIGGLFLEAHPNPDRARCDGPSALPLSVLEPFLSQIKAIDELVKNMPRLTIE</sequence>
<evidence type="ECO:0000256" key="4">
    <source>
        <dbReference type="ARBA" id="ARBA00010499"/>
    </source>
</evidence>
<gene>
    <name evidence="10" type="primary">kdsA_1</name>
    <name evidence="10" type="ORF">R70211_00851</name>
</gene>
<keyword evidence="7 10" id="KW-0808">Transferase</keyword>
<feature type="domain" description="DAHP synthetase I/KDSA" evidence="9">
    <location>
        <begin position="3"/>
        <end position="273"/>
    </location>
</feature>
<evidence type="ECO:0000256" key="7">
    <source>
        <dbReference type="ARBA" id="ARBA00022679"/>
    </source>
</evidence>
<proteinExistence type="inferred from homology"/>
<dbReference type="SUPFAM" id="SSF51569">
    <property type="entry name" value="Aldolase"/>
    <property type="match status" value="1"/>
</dbReference>
<evidence type="ECO:0000256" key="2">
    <source>
        <dbReference type="ARBA" id="ARBA00004756"/>
    </source>
</evidence>
<dbReference type="NCBIfam" id="NF003543">
    <property type="entry name" value="PRK05198.1"/>
    <property type="match status" value="1"/>
</dbReference>
<reference evidence="10" key="1">
    <citation type="submission" date="2021-02" db="EMBL/GenBank/DDBJ databases">
        <authorList>
            <person name="Vanwijnsberghe S."/>
        </authorList>
    </citation>
    <scope>NUCLEOTIDE SEQUENCE</scope>
    <source>
        <strain evidence="10">R-70211</strain>
    </source>
</reference>
<evidence type="ECO:0000256" key="1">
    <source>
        <dbReference type="ARBA" id="ARBA00004496"/>
    </source>
</evidence>
<dbReference type="Proteomes" id="UP000675121">
    <property type="component" value="Unassembled WGS sequence"/>
</dbReference>
<name>A0A9N8MSQ4_9BURK</name>
<keyword evidence="11" id="KW-1185">Reference proteome</keyword>
<comment type="caution">
    <text evidence="10">The sequence shown here is derived from an EMBL/GenBank/DDBJ whole genome shotgun (WGS) entry which is preliminary data.</text>
</comment>
<protein>
    <recommendedName>
        <fullName evidence="5">3-deoxy-8-phosphooctulonate synthase</fullName>
        <ecNumber evidence="5">2.5.1.55</ecNumber>
    </recommendedName>
</protein>
<organism evidence="10 11">
    <name type="scientific">Paraburkholderia domus</name>
    <dbReference type="NCBI Taxonomy" id="2793075"/>
    <lineage>
        <taxon>Bacteria</taxon>
        <taxon>Pseudomonadati</taxon>
        <taxon>Pseudomonadota</taxon>
        <taxon>Betaproteobacteria</taxon>
        <taxon>Burkholderiales</taxon>
        <taxon>Burkholderiaceae</taxon>
        <taxon>Paraburkholderia</taxon>
    </lineage>
</organism>
<evidence type="ECO:0000256" key="6">
    <source>
        <dbReference type="ARBA" id="ARBA00022490"/>
    </source>
</evidence>
<evidence type="ECO:0000313" key="10">
    <source>
        <dbReference type="EMBL" id="CAE6866638.1"/>
    </source>
</evidence>
<comment type="catalytic activity">
    <reaction evidence="8">
        <text>D-arabinose 5-phosphate + phosphoenolpyruvate + H2O = 3-deoxy-alpha-D-manno-2-octulosonate-8-phosphate + phosphate</text>
        <dbReference type="Rhea" id="RHEA:14053"/>
        <dbReference type="ChEBI" id="CHEBI:15377"/>
        <dbReference type="ChEBI" id="CHEBI:43474"/>
        <dbReference type="ChEBI" id="CHEBI:57693"/>
        <dbReference type="ChEBI" id="CHEBI:58702"/>
        <dbReference type="ChEBI" id="CHEBI:85985"/>
        <dbReference type="EC" id="2.5.1.55"/>
    </reaction>
</comment>
<keyword evidence="6" id="KW-0963">Cytoplasm</keyword>
<evidence type="ECO:0000259" key="9">
    <source>
        <dbReference type="Pfam" id="PF00793"/>
    </source>
</evidence>
<dbReference type="RefSeq" id="WP_201073973.1">
    <property type="nucleotide sequence ID" value="NZ_CAJNAS010000002.1"/>
</dbReference>
<evidence type="ECO:0000256" key="8">
    <source>
        <dbReference type="ARBA" id="ARBA00049112"/>
    </source>
</evidence>
<comment type="pathway">
    <text evidence="3">Carbohydrate biosynthesis; 3-deoxy-D-manno-octulosonate biosynthesis; 3-deoxy-D-manno-octulosonate from D-ribulose 5-phosphate: step 2/3.</text>
</comment>
<evidence type="ECO:0000256" key="5">
    <source>
        <dbReference type="ARBA" id="ARBA00012693"/>
    </source>
</evidence>
<evidence type="ECO:0000256" key="3">
    <source>
        <dbReference type="ARBA" id="ARBA00004845"/>
    </source>
</evidence>
<dbReference type="InterPro" id="IPR006218">
    <property type="entry name" value="DAHP1/KDSA"/>
</dbReference>
<dbReference type="NCBIfam" id="TIGR01362">
    <property type="entry name" value="KDO8P_synth"/>
    <property type="match status" value="1"/>
</dbReference>
<accession>A0A9N8MSQ4</accession>
<comment type="subcellular location">
    <subcellularLocation>
        <location evidence="1">Cytoplasm</location>
    </subcellularLocation>
</comment>